<feature type="region of interest" description="Disordered" evidence="1">
    <location>
        <begin position="1"/>
        <end position="44"/>
    </location>
</feature>
<evidence type="ECO:0000313" key="3">
    <source>
        <dbReference type="Proteomes" id="UP000305792"/>
    </source>
</evidence>
<sequence length="174" mass="17913">MTYDSTVAPRYTPDDTIGPATTPSSTTRSTPGSTVAANTPRPGSNANTVAAYAATVATSFVSTHLCEGPHRVPNINTTPETIATAPNGNASADANASIAVPAANCTRASDVVNARTASTNRLNDNPSHATDEATCTTTKNRYTGRRSFLIPPSLAAPTAPAHHRTDVSTPTPPR</sequence>
<proteinExistence type="predicted"/>
<protein>
    <submittedName>
        <fullName evidence="2">Uncharacterized protein</fullName>
    </submittedName>
</protein>
<name>A0A4S8P9C9_9ACTN</name>
<accession>A0A4S8P9C9</accession>
<feature type="region of interest" description="Disordered" evidence="1">
    <location>
        <begin position="151"/>
        <end position="174"/>
    </location>
</feature>
<dbReference type="Proteomes" id="UP000305792">
    <property type="component" value="Unassembled WGS sequence"/>
</dbReference>
<evidence type="ECO:0000256" key="1">
    <source>
        <dbReference type="SAM" id="MobiDB-lite"/>
    </source>
</evidence>
<evidence type="ECO:0000313" key="2">
    <source>
        <dbReference type="EMBL" id="THV26205.1"/>
    </source>
</evidence>
<gene>
    <name evidence="2" type="ORF">E9998_19080</name>
</gene>
<dbReference type="AlphaFoldDB" id="A0A4S8P9C9"/>
<dbReference type="OrthoDB" id="9972977at2"/>
<keyword evidence="3" id="KW-1185">Reference proteome</keyword>
<dbReference type="EMBL" id="STGX01000015">
    <property type="protein sequence ID" value="THV26205.1"/>
    <property type="molecule type" value="Genomic_DNA"/>
</dbReference>
<dbReference type="RefSeq" id="WP_136531282.1">
    <property type="nucleotide sequence ID" value="NZ_STGX01000015.1"/>
</dbReference>
<organism evidence="2 3">
    <name type="scientific">Glycomyces paridis</name>
    <dbReference type="NCBI Taxonomy" id="2126555"/>
    <lineage>
        <taxon>Bacteria</taxon>
        <taxon>Bacillati</taxon>
        <taxon>Actinomycetota</taxon>
        <taxon>Actinomycetes</taxon>
        <taxon>Glycomycetales</taxon>
        <taxon>Glycomycetaceae</taxon>
        <taxon>Glycomyces</taxon>
    </lineage>
</organism>
<feature type="compositionally biased region" description="Low complexity" evidence="1">
    <location>
        <begin position="21"/>
        <end position="34"/>
    </location>
</feature>
<reference evidence="2 3" key="1">
    <citation type="journal article" date="2018" name="Int. J. Syst. Evol. Microbiol.">
        <title>Glycomyces paridis sp. nov., isolated from the medicinal plant Paris polyphylla.</title>
        <authorList>
            <person name="Fang X.M."/>
            <person name="Bai J.L."/>
            <person name="Su J."/>
            <person name="Zhao L.L."/>
            <person name="Liu H.Y."/>
            <person name="Ma B.P."/>
            <person name="Zhang Y.Q."/>
            <person name="Yu L.Y."/>
        </authorList>
    </citation>
    <scope>NUCLEOTIDE SEQUENCE [LARGE SCALE GENOMIC DNA]</scope>
    <source>
        <strain evidence="2 3">CPCC 204357</strain>
    </source>
</reference>
<comment type="caution">
    <text evidence="2">The sequence shown here is derived from an EMBL/GenBank/DDBJ whole genome shotgun (WGS) entry which is preliminary data.</text>
</comment>